<accession>A0A7W7GV51</accession>
<dbReference type="EMBL" id="JACHNB010000001">
    <property type="protein sequence ID" value="MBB4738890.1"/>
    <property type="molecule type" value="Genomic_DNA"/>
</dbReference>
<proteinExistence type="predicted"/>
<gene>
    <name evidence="1" type="ORF">BJY16_002349</name>
</gene>
<evidence type="ECO:0008006" key="3">
    <source>
        <dbReference type="Google" id="ProtNLM"/>
    </source>
</evidence>
<organism evidence="1 2">
    <name type="scientific">Actinoplanes octamycinicus</name>
    <dbReference type="NCBI Taxonomy" id="135948"/>
    <lineage>
        <taxon>Bacteria</taxon>
        <taxon>Bacillati</taxon>
        <taxon>Actinomycetota</taxon>
        <taxon>Actinomycetes</taxon>
        <taxon>Micromonosporales</taxon>
        <taxon>Micromonosporaceae</taxon>
        <taxon>Actinoplanes</taxon>
    </lineage>
</organism>
<comment type="caution">
    <text evidence="1">The sequence shown here is derived from an EMBL/GenBank/DDBJ whole genome shotgun (WGS) entry which is preliminary data.</text>
</comment>
<sequence length="95" mass="9465">MNPDLDVDAVELRRAASALLGTASRVRASVASAPPPVPGPRWASCDAAASAADAAGQGLLAAGADLTAAADQIETTLSAYAAADHRAATRLRAVR</sequence>
<dbReference type="AlphaFoldDB" id="A0A7W7GV51"/>
<reference evidence="1 2" key="1">
    <citation type="submission" date="2020-08" db="EMBL/GenBank/DDBJ databases">
        <title>Sequencing the genomes of 1000 actinobacteria strains.</title>
        <authorList>
            <person name="Klenk H.-P."/>
        </authorList>
    </citation>
    <scope>NUCLEOTIDE SEQUENCE [LARGE SCALE GENOMIC DNA]</scope>
    <source>
        <strain evidence="1 2">DSM 45809</strain>
    </source>
</reference>
<dbReference type="Proteomes" id="UP000546162">
    <property type="component" value="Unassembled WGS sequence"/>
</dbReference>
<protein>
    <recommendedName>
        <fullName evidence="3">Excreted virulence factor EspC (Type VII ESX diderm)</fullName>
    </recommendedName>
</protein>
<evidence type="ECO:0000313" key="2">
    <source>
        <dbReference type="Proteomes" id="UP000546162"/>
    </source>
</evidence>
<dbReference type="RefSeq" id="WP_185039499.1">
    <property type="nucleotide sequence ID" value="NZ_BAABFG010000005.1"/>
</dbReference>
<name>A0A7W7GV51_9ACTN</name>
<evidence type="ECO:0000313" key="1">
    <source>
        <dbReference type="EMBL" id="MBB4738890.1"/>
    </source>
</evidence>
<keyword evidence="2" id="KW-1185">Reference proteome</keyword>